<dbReference type="Pfam" id="PF12833">
    <property type="entry name" value="HTH_18"/>
    <property type="match status" value="1"/>
</dbReference>
<accession>A0ABQ6NDW9</accession>
<dbReference type="RefSeq" id="WP_317978614.1">
    <property type="nucleotide sequence ID" value="NZ_BTCL01000001.1"/>
</dbReference>
<evidence type="ECO:0000259" key="4">
    <source>
        <dbReference type="PROSITE" id="PS01124"/>
    </source>
</evidence>
<dbReference type="SUPFAM" id="SSF51215">
    <property type="entry name" value="Regulatory protein AraC"/>
    <property type="match status" value="1"/>
</dbReference>
<keyword evidence="6" id="KW-1185">Reference proteome</keyword>
<dbReference type="InterPro" id="IPR037923">
    <property type="entry name" value="HTH-like"/>
</dbReference>
<dbReference type="Proteomes" id="UP001285921">
    <property type="component" value="Unassembled WGS sequence"/>
</dbReference>
<reference evidence="5 6" key="1">
    <citation type="submission" date="2023-05" db="EMBL/GenBank/DDBJ databases">
        <title>Draft genome of Paenibacillus sp. CCS26.</title>
        <authorList>
            <person name="Akita H."/>
            <person name="Shinto Y."/>
            <person name="Kimura Z."/>
        </authorList>
    </citation>
    <scope>NUCLEOTIDE SEQUENCE [LARGE SCALE GENOMIC DNA]</scope>
    <source>
        <strain evidence="5 6">CCS26</strain>
    </source>
</reference>
<evidence type="ECO:0000313" key="6">
    <source>
        <dbReference type="Proteomes" id="UP001285921"/>
    </source>
</evidence>
<evidence type="ECO:0000256" key="2">
    <source>
        <dbReference type="ARBA" id="ARBA00023125"/>
    </source>
</evidence>
<dbReference type="PROSITE" id="PS01124">
    <property type="entry name" value="HTH_ARAC_FAMILY_2"/>
    <property type="match status" value="1"/>
</dbReference>
<feature type="domain" description="HTH araC/xylS-type" evidence="4">
    <location>
        <begin position="170"/>
        <end position="269"/>
    </location>
</feature>
<sequence length="274" mass="31607">MEGNYFFCSQDETSGLPLFATTVGYWEHQMETERPEGFPDYLMHQVLEGLGEVVVNGKAYKVEAGDVFFLYPGIPHSYKPLNQKWKVSWVSFNGREADQMLLFAGISESGTGRLKTNELIKPLEQMLTLAMDNDQEADLERSKLLYGLLIDLKYQLLSPSYSDQEFDRVKPVLHYIENNLQKPMTLTELAAVANVTPQYLCRMFQQTMNIRPMEYINQQRIKRSKQLMFQHPAMRMYEIAGRVGFESSSYFGVVFRKLNGMNPEAFKKLHGLVP</sequence>
<organism evidence="5 6">
    <name type="scientific">Paenibacillus glycanilyticus</name>
    <dbReference type="NCBI Taxonomy" id="126569"/>
    <lineage>
        <taxon>Bacteria</taxon>
        <taxon>Bacillati</taxon>
        <taxon>Bacillota</taxon>
        <taxon>Bacilli</taxon>
        <taxon>Bacillales</taxon>
        <taxon>Paenibacillaceae</taxon>
        <taxon>Paenibacillus</taxon>
    </lineage>
</organism>
<dbReference type="InterPro" id="IPR009057">
    <property type="entry name" value="Homeodomain-like_sf"/>
</dbReference>
<name>A0ABQ6NDW9_9BACL</name>
<dbReference type="InterPro" id="IPR003313">
    <property type="entry name" value="AraC-bd"/>
</dbReference>
<evidence type="ECO:0000256" key="3">
    <source>
        <dbReference type="ARBA" id="ARBA00023163"/>
    </source>
</evidence>
<protein>
    <submittedName>
        <fullName evidence="5">Transcriptional regulator</fullName>
    </submittedName>
</protein>
<evidence type="ECO:0000256" key="1">
    <source>
        <dbReference type="ARBA" id="ARBA00023015"/>
    </source>
</evidence>
<dbReference type="InterPro" id="IPR018060">
    <property type="entry name" value="HTH_AraC"/>
</dbReference>
<proteinExistence type="predicted"/>
<evidence type="ECO:0000313" key="5">
    <source>
        <dbReference type="EMBL" id="GMK43250.1"/>
    </source>
</evidence>
<comment type="caution">
    <text evidence="5">The sequence shown here is derived from an EMBL/GenBank/DDBJ whole genome shotgun (WGS) entry which is preliminary data.</text>
</comment>
<gene>
    <name evidence="5" type="ORF">PghCCS26_03770</name>
</gene>
<dbReference type="Gene3D" id="1.10.10.60">
    <property type="entry name" value="Homeodomain-like"/>
    <property type="match status" value="2"/>
</dbReference>
<dbReference type="PANTHER" id="PTHR43280:SF2">
    <property type="entry name" value="HTH-TYPE TRANSCRIPTIONAL REGULATOR EXSA"/>
    <property type="match status" value="1"/>
</dbReference>
<dbReference type="PANTHER" id="PTHR43280">
    <property type="entry name" value="ARAC-FAMILY TRANSCRIPTIONAL REGULATOR"/>
    <property type="match status" value="1"/>
</dbReference>
<dbReference type="SUPFAM" id="SSF46689">
    <property type="entry name" value="Homeodomain-like"/>
    <property type="match status" value="2"/>
</dbReference>
<keyword evidence="1" id="KW-0805">Transcription regulation</keyword>
<dbReference type="Pfam" id="PF02311">
    <property type="entry name" value="AraC_binding"/>
    <property type="match status" value="1"/>
</dbReference>
<keyword evidence="3" id="KW-0804">Transcription</keyword>
<dbReference type="Gene3D" id="2.60.120.280">
    <property type="entry name" value="Regulatory protein AraC"/>
    <property type="match status" value="1"/>
</dbReference>
<dbReference type="EMBL" id="BTCL01000001">
    <property type="protein sequence ID" value="GMK43250.1"/>
    <property type="molecule type" value="Genomic_DNA"/>
</dbReference>
<keyword evidence="2" id="KW-0238">DNA-binding</keyword>
<dbReference type="SMART" id="SM00342">
    <property type="entry name" value="HTH_ARAC"/>
    <property type="match status" value="1"/>
</dbReference>